<evidence type="ECO:0000313" key="9">
    <source>
        <dbReference type="Proteomes" id="UP001474120"/>
    </source>
</evidence>
<dbReference type="Pfam" id="PF13589">
    <property type="entry name" value="HATPase_c_3"/>
    <property type="match status" value="1"/>
</dbReference>
<dbReference type="InterPro" id="IPR020667">
    <property type="entry name" value="DNA_mismatch_repair_MutL"/>
</dbReference>
<evidence type="ECO:0000259" key="6">
    <source>
        <dbReference type="SMART" id="SM00853"/>
    </source>
</evidence>
<dbReference type="SUPFAM" id="SSF54211">
    <property type="entry name" value="Ribosomal protein S5 domain 2-like"/>
    <property type="match status" value="1"/>
</dbReference>
<keyword evidence="4 5" id="KW-0234">DNA repair</keyword>
<dbReference type="InterPro" id="IPR014721">
    <property type="entry name" value="Ribsml_uS5_D2-typ_fold_subgr"/>
</dbReference>
<dbReference type="InterPro" id="IPR042121">
    <property type="entry name" value="MutL_C_regsub"/>
</dbReference>
<accession>A0ABU9KWS2</accession>
<dbReference type="Pfam" id="PF01119">
    <property type="entry name" value="DNA_mis_repair"/>
    <property type="match status" value="1"/>
</dbReference>
<sequence length="619" mass="69510">MSDFIRLLPDNVANQIAAGEVVQRPASVVKELLENAVDAGATDIKLIVKDAGRSLIQLIDNGRGMSPSDARMSFERHATSKIQTANDLFNLHTNGFRGEALASIAAIAHVVLRTKTAGDELATEIRINGGEFISEQVVAGPVGSSFEVKNLFYNIPARRNFLKSNSIETRHIIDAFQRVAFTYPKIAFSFEHNGSEVFKLPAGSSKQWNSNTRQRVVNIMGKSTNEKLVPIHEETDILSIKGFITKPSFAKKKKGEQFFFVNNRFIKSPYLHHAVINAYDGLLNQGSHPSYFLYLDVPKNSVDINIHPTKTEIKFDNERDLYAIIRSTIKHSLGQYNVVPSLDFERDASLDTPYSYKDRAYVTNPVIEIDQGFNPFKEKGNTKFNKERSAKNLQWEALYLSDNPENELIENITVDMDNVTQDLFDEAQEAAALKTFQVQAKFIASSIKSGMVLIDQHAAHQRILYEEYLAKVTMEGLGHQQLLFPLKVSISKNDVMIIEQIRQDLNSAGFHISEIQEEALVLDSIPSAIAEKEVLGIIESLIENFRNEVPESSFSQVDLITKSLAKSLAIKPGTSLNNREQENLLNKLFSCKEPNYSPFGKKTFITLSLNDLEEKFNLE</sequence>
<dbReference type="NCBIfam" id="TIGR00585">
    <property type="entry name" value="mutl"/>
    <property type="match status" value="1"/>
</dbReference>
<dbReference type="SMART" id="SM00853">
    <property type="entry name" value="MutL_C"/>
    <property type="match status" value="1"/>
</dbReference>
<dbReference type="CDD" id="cd16926">
    <property type="entry name" value="HATPase_MutL-MLH-PMS-like"/>
    <property type="match status" value="1"/>
</dbReference>
<dbReference type="PROSITE" id="PS00058">
    <property type="entry name" value="DNA_MISMATCH_REPAIR_1"/>
    <property type="match status" value="1"/>
</dbReference>
<name>A0ABU9KWS2_9FLAO</name>
<keyword evidence="8" id="KW-0378">Hydrolase</keyword>
<dbReference type="Proteomes" id="UP001474120">
    <property type="component" value="Unassembled WGS sequence"/>
</dbReference>
<dbReference type="InterPro" id="IPR014790">
    <property type="entry name" value="MutL_C"/>
</dbReference>
<evidence type="ECO:0000256" key="1">
    <source>
        <dbReference type="ARBA" id="ARBA00006082"/>
    </source>
</evidence>
<dbReference type="InterPro" id="IPR038973">
    <property type="entry name" value="MutL/Mlh/Pms-like"/>
</dbReference>
<keyword evidence="3 5" id="KW-0227">DNA damage</keyword>
<dbReference type="InterPro" id="IPR042120">
    <property type="entry name" value="MutL_C_dimsub"/>
</dbReference>
<dbReference type="InterPro" id="IPR014762">
    <property type="entry name" value="DNA_mismatch_repair_CS"/>
</dbReference>
<dbReference type="Gene3D" id="3.30.230.10">
    <property type="match status" value="1"/>
</dbReference>
<dbReference type="Pfam" id="PF08676">
    <property type="entry name" value="MutL_C"/>
    <property type="match status" value="1"/>
</dbReference>
<evidence type="ECO:0000259" key="7">
    <source>
        <dbReference type="SMART" id="SM01340"/>
    </source>
</evidence>
<dbReference type="CDD" id="cd00782">
    <property type="entry name" value="MutL_Trans"/>
    <property type="match status" value="1"/>
</dbReference>
<dbReference type="SUPFAM" id="SSF118116">
    <property type="entry name" value="DNA mismatch repair protein MutL"/>
    <property type="match status" value="1"/>
</dbReference>
<dbReference type="InterPro" id="IPR002099">
    <property type="entry name" value="MutL/Mlh/PMS"/>
</dbReference>
<gene>
    <name evidence="5 8" type="primary">mutL</name>
    <name evidence="8" type="ORF">AABB81_01505</name>
</gene>
<dbReference type="InterPro" id="IPR020568">
    <property type="entry name" value="Ribosomal_Su5_D2-typ_SF"/>
</dbReference>
<dbReference type="Gene3D" id="3.30.1540.20">
    <property type="entry name" value="MutL, C-terminal domain, dimerisation subdomain"/>
    <property type="match status" value="1"/>
</dbReference>
<dbReference type="RefSeq" id="WP_342158121.1">
    <property type="nucleotide sequence ID" value="NZ_JBCDNA010000001.1"/>
</dbReference>
<dbReference type="HAMAP" id="MF_00149">
    <property type="entry name" value="DNA_mis_repair"/>
    <property type="match status" value="1"/>
</dbReference>
<reference evidence="8 9" key="1">
    <citation type="submission" date="2024-04" db="EMBL/GenBank/DDBJ databases">
        <title>whole genome sequencing of Lutimonas vermicola strain IMCC1616.</title>
        <authorList>
            <person name="Bae S.S."/>
        </authorList>
    </citation>
    <scope>NUCLEOTIDE SEQUENCE [LARGE SCALE GENOMIC DNA]</scope>
    <source>
        <strain evidence="8 9">IMCC1616</strain>
    </source>
</reference>
<keyword evidence="8" id="KW-0255">Endonuclease</keyword>
<comment type="similarity">
    <text evidence="1 5">Belongs to the DNA mismatch repair MutL/HexB family.</text>
</comment>
<dbReference type="Gene3D" id="3.30.1370.100">
    <property type="entry name" value="MutL, C-terminal domain, regulatory subdomain"/>
    <property type="match status" value="1"/>
</dbReference>
<proteinExistence type="inferred from homology"/>
<evidence type="ECO:0000256" key="5">
    <source>
        <dbReference type="HAMAP-Rule" id="MF_00149"/>
    </source>
</evidence>
<dbReference type="GO" id="GO:0004519">
    <property type="term" value="F:endonuclease activity"/>
    <property type="evidence" value="ECO:0007669"/>
    <property type="project" value="UniProtKB-KW"/>
</dbReference>
<feature type="domain" description="DNA mismatch repair protein S5" evidence="7">
    <location>
        <begin position="216"/>
        <end position="334"/>
    </location>
</feature>
<dbReference type="PANTHER" id="PTHR10073:SF12">
    <property type="entry name" value="DNA MISMATCH REPAIR PROTEIN MLH1"/>
    <property type="match status" value="1"/>
</dbReference>
<organism evidence="8 9">
    <name type="scientific">Lutimonas vermicola</name>
    <dbReference type="NCBI Taxonomy" id="414288"/>
    <lineage>
        <taxon>Bacteria</taxon>
        <taxon>Pseudomonadati</taxon>
        <taxon>Bacteroidota</taxon>
        <taxon>Flavobacteriia</taxon>
        <taxon>Flavobacteriales</taxon>
        <taxon>Flavobacteriaceae</taxon>
        <taxon>Lutimonas</taxon>
    </lineage>
</organism>
<evidence type="ECO:0000256" key="4">
    <source>
        <dbReference type="ARBA" id="ARBA00023204"/>
    </source>
</evidence>
<dbReference type="Gene3D" id="3.30.565.10">
    <property type="entry name" value="Histidine kinase-like ATPase, C-terminal domain"/>
    <property type="match status" value="1"/>
</dbReference>
<dbReference type="SUPFAM" id="SSF55874">
    <property type="entry name" value="ATPase domain of HSP90 chaperone/DNA topoisomerase II/histidine kinase"/>
    <property type="match status" value="1"/>
</dbReference>
<dbReference type="InterPro" id="IPR036890">
    <property type="entry name" value="HATPase_C_sf"/>
</dbReference>
<keyword evidence="9" id="KW-1185">Reference proteome</keyword>
<dbReference type="InterPro" id="IPR013507">
    <property type="entry name" value="DNA_mismatch_S5_2-like"/>
</dbReference>
<protein>
    <recommendedName>
        <fullName evidence="2 5">DNA mismatch repair protein MutL</fullName>
    </recommendedName>
</protein>
<evidence type="ECO:0000256" key="3">
    <source>
        <dbReference type="ARBA" id="ARBA00022763"/>
    </source>
</evidence>
<dbReference type="EMBL" id="JBCDNA010000001">
    <property type="protein sequence ID" value="MEL4454554.1"/>
    <property type="molecule type" value="Genomic_DNA"/>
</dbReference>
<feature type="domain" description="MutL C-terminal dimerisation" evidence="6">
    <location>
        <begin position="434"/>
        <end position="576"/>
    </location>
</feature>
<dbReference type="PANTHER" id="PTHR10073">
    <property type="entry name" value="DNA MISMATCH REPAIR PROTEIN MLH, PMS, MUTL"/>
    <property type="match status" value="1"/>
</dbReference>
<comment type="function">
    <text evidence="5">This protein is involved in the repair of mismatches in DNA. It is required for dam-dependent methyl-directed DNA mismatch repair. May act as a 'molecular matchmaker', a protein that promotes the formation of a stable complex between two or more DNA-binding proteins in an ATP-dependent manner without itself being part of a final effector complex.</text>
</comment>
<dbReference type="SMART" id="SM01340">
    <property type="entry name" value="DNA_mis_repair"/>
    <property type="match status" value="1"/>
</dbReference>
<dbReference type="InterPro" id="IPR037198">
    <property type="entry name" value="MutL_C_sf"/>
</dbReference>
<evidence type="ECO:0000256" key="2">
    <source>
        <dbReference type="ARBA" id="ARBA00021975"/>
    </source>
</evidence>
<keyword evidence="8" id="KW-0540">Nuclease</keyword>
<comment type="caution">
    <text evidence="8">The sequence shown here is derived from an EMBL/GenBank/DDBJ whole genome shotgun (WGS) entry which is preliminary data.</text>
</comment>
<evidence type="ECO:0000313" key="8">
    <source>
        <dbReference type="EMBL" id="MEL4454554.1"/>
    </source>
</evidence>